<evidence type="ECO:0000256" key="3">
    <source>
        <dbReference type="ARBA" id="ARBA00023242"/>
    </source>
</evidence>
<dbReference type="PANTHER" id="PTHR47999:SF20">
    <property type="entry name" value="MYB TRANSCRIPTION FACTOR"/>
    <property type="match status" value="1"/>
</dbReference>
<dbReference type="GO" id="GO:0005634">
    <property type="term" value="C:nucleus"/>
    <property type="evidence" value="ECO:0007669"/>
    <property type="project" value="UniProtKB-SubCell"/>
</dbReference>
<dbReference type="PROSITE" id="PS50090">
    <property type="entry name" value="MYB_LIKE"/>
    <property type="match status" value="1"/>
</dbReference>
<comment type="subcellular location">
    <subcellularLocation>
        <location evidence="1">Nucleus</location>
    </subcellularLocation>
</comment>
<dbReference type="Pfam" id="PF00249">
    <property type="entry name" value="Myb_DNA-binding"/>
    <property type="match status" value="2"/>
</dbReference>
<evidence type="ECO:0000259" key="5">
    <source>
        <dbReference type="PROSITE" id="PS51294"/>
    </source>
</evidence>
<dbReference type="Gene3D" id="1.10.10.60">
    <property type="entry name" value="Homeodomain-like"/>
    <property type="match status" value="2"/>
</dbReference>
<feature type="domain" description="HTH myb-type" evidence="5">
    <location>
        <begin position="1"/>
        <end position="30"/>
    </location>
</feature>
<dbReference type="InterPro" id="IPR009057">
    <property type="entry name" value="Homeodomain-like_sf"/>
</dbReference>
<organism evidence="6 7">
    <name type="scientific">Citrus x changshan-huyou</name>
    <dbReference type="NCBI Taxonomy" id="2935761"/>
    <lineage>
        <taxon>Eukaryota</taxon>
        <taxon>Viridiplantae</taxon>
        <taxon>Streptophyta</taxon>
        <taxon>Embryophyta</taxon>
        <taxon>Tracheophyta</taxon>
        <taxon>Spermatophyta</taxon>
        <taxon>Magnoliopsida</taxon>
        <taxon>eudicotyledons</taxon>
        <taxon>Gunneridae</taxon>
        <taxon>Pentapetalae</taxon>
        <taxon>rosids</taxon>
        <taxon>malvids</taxon>
        <taxon>Sapindales</taxon>
        <taxon>Rutaceae</taxon>
        <taxon>Aurantioideae</taxon>
        <taxon>Citrus</taxon>
    </lineage>
</organism>
<reference evidence="6 7" key="1">
    <citation type="submission" date="2024-05" db="EMBL/GenBank/DDBJ databases">
        <title>Haplotype-resolved chromosome-level genome assembly of Huyou (Citrus changshanensis).</title>
        <authorList>
            <person name="Miao C."/>
            <person name="Chen W."/>
            <person name="Wu Y."/>
            <person name="Wang L."/>
            <person name="Zhao S."/>
            <person name="Grierson D."/>
            <person name="Xu C."/>
            <person name="Chen K."/>
        </authorList>
    </citation>
    <scope>NUCLEOTIDE SEQUENCE [LARGE SCALE GENOMIC DNA]</scope>
    <source>
        <strain evidence="6">01-14</strain>
        <tissue evidence="6">Leaf</tissue>
    </source>
</reference>
<protein>
    <submittedName>
        <fullName evidence="6">Uncharacterized protein</fullName>
    </submittedName>
</protein>
<keyword evidence="7" id="KW-1185">Reference proteome</keyword>
<dbReference type="PANTHER" id="PTHR47999">
    <property type="entry name" value="TRANSCRIPTION FACTOR MYB8-RELATED-RELATED"/>
    <property type="match status" value="1"/>
</dbReference>
<dbReference type="PROSITE" id="PS51294">
    <property type="entry name" value="HTH_MYB"/>
    <property type="match status" value="1"/>
</dbReference>
<sequence length="230" mass="26426">MGGICWTKEEDHLLKKCIQQHGAGEWQRIPLLADIKRGRFAEDEIDLIIKLHNLLGNRQVNYISKVHFLSWWSLIAGRLPAGNDVKNYWNCHLSKKIVNNSQKNNKEKQIMKKVEAFKPQQRIKAPKLQSLQQEEGSSSTPLLLQPLTVDEQCYHQVLQQREEGNKQAQNVGSGELGTMIGLPTGFDFQQVRVTNNESTSKRDLILDDFIIKYRLVITKCTFLHFICGTE</sequence>
<keyword evidence="2" id="KW-0238">DNA-binding</keyword>
<dbReference type="InterPro" id="IPR017930">
    <property type="entry name" value="Myb_dom"/>
</dbReference>
<proteinExistence type="predicted"/>
<evidence type="ECO:0000256" key="2">
    <source>
        <dbReference type="ARBA" id="ARBA00023125"/>
    </source>
</evidence>
<keyword evidence="3" id="KW-0539">Nucleus</keyword>
<evidence type="ECO:0000313" key="7">
    <source>
        <dbReference type="Proteomes" id="UP001428341"/>
    </source>
</evidence>
<dbReference type="InterPro" id="IPR001005">
    <property type="entry name" value="SANT/Myb"/>
</dbReference>
<evidence type="ECO:0000259" key="4">
    <source>
        <dbReference type="PROSITE" id="PS50090"/>
    </source>
</evidence>
<accession>A0AAP0M991</accession>
<dbReference type="GO" id="GO:0003677">
    <property type="term" value="F:DNA binding"/>
    <property type="evidence" value="ECO:0007669"/>
    <property type="project" value="UniProtKB-KW"/>
</dbReference>
<dbReference type="AlphaFoldDB" id="A0AAP0M991"/>
<comment type="caution">
    <text evidence="6">The sequence shown here is derived from an EMBL/GenBank/DDBJ whole genome shotgun (WGS) entry which is preliminary data.</text>
</comment>
<dbReference type="InterPro" id="IPR015495">
    <property type="entry name" value="Myb_TF_plants"/>
</dbReference>
<dbReference type="EMBL" id="JBCGBO010000005">
    <property type="protein sequence ID" value="KAK9201188.1"/>
    <property type="molecule type" value="Genomic_DNA"/>
</dbReference>
<dbReference type="CDD" id="cd00167">
    <property type="entry name" value="SANT"/>
    <property type="match status" value="2"/>
</dbReference>
<feature type="domain" description="Myb-like" evidence="4">
    <location>
        <begin position="6"/>
        <end position="39"/>
    </location>
</feature>
<name>A0AAP0M991_9ROSI</name>
<gene>
    <name evidence="6" type="ORF">WN944_016389</name>
</gene>
<dbReference type="Proteomes" id="UP001428341">
    <property type="component" value="Unassembled WGS sequence"/>
</dbReference>
<evidence type="ECO:0000256" key="1">
    <source>
        <dbReference type="ARBA" id="ARBA00004123"/>
    </source>
</evidence>
<evidence type="ECO:0000313" key="6">
    <source>
        <dbReference type="EMBL" id="KAK9201188.1"/>
    </source>
</evidence>
<dbReference type="SUPFAM" id="SSF46689">
    <property type="entry name" value="Homeodomain-like"/>
    <property type="match status" value="1"/>
</dbReference>